<reference evidence="1 2" key="1">
    <citation type="journal article" date="2014" name="PLoS Genet.">
        <title>Phylogenetically driven sequencing of extremely halophilic archaea reveals strategies for static and dynamic osmo-response.</title>
        <authorList>
            <person name="Becker E.A."/>
            <person name="Seitzer P.M."/>
            <person name="Tritt A."/>
            <person name="Larsen D."/>
            <person name="Krusor M."/>
            <person name="Yao A.I."/>
            <person name="Wu D."/>
            <person name="Madern D."/>
            <person name="Eisen J.A."/>
            <person name="Darling A.E."/>
            <person name="Facciotti M.T."/>
        </authorList>
    </citation>
    <scope>NUCLEOTIDE SEQUENCE [LARGE SCALE GENOMIC DNA]</scope>
    <source>
        <strain evidence="1 2">GA33</strain>
    </source>
</reference>
<evidence type="ECO:0000313" key="2">
    <source>
        <dbReference type="Proteomes" id="UP000011599"/>
    </source>
</evidence>
<comment type="caution">
    <text evidence="1">The sequence shown here is derived from an EMBL/GenBank/DDBJ whole genome shotgun (WGS) entry which is preliminary data.</text>
</comment>
<name>L9VRN1_9EURY</name>
<evidence type="ECO:0000313" key="1">
    <source>
        <dbReference type="EMBL" id="ELY39824.1"/>
    </source>
</evidence>
<organism evidence="1 2">
    <name type="scientific">Natronorubrum tibetense GA33</name>
    <dbReference type="NCBI Taxonomy" id="1114856"/>
    <lineage>
        <taxon>Archaea</taxon>
        <taxon>Methanobacteriati</taxon>
        <taxon>Methanobacteriota</taxon>
        <taxon>Stenosarchaea group</taxon>
        <taxon>Halobacteria</taxon>
        <taxon>Halobacteriales</taxon>
        <taxon>Natrialbaceae</taxon>
        <taxon>Natronorubrum</taxon>
    </lineage>
</organism>
<protein>
    <submittedName>
        <fullName evidence="1">Uncharacterized protein</fullName>
    </submittedName>
</protein>
<proteinExistence type="predicted"/>
<keyword evidence="2" id="KW-1185">Reference proteome</keyword>
<accession>L9VRN1</accession>
<dbReference type="OrthoDB" id="376079at2157"/>
<dbReference type="AlphaFoldDB" id="L9VRN1"/>
<sequence length="305" mass="33491">MSVDDIIDWPVGFGPIDAEIECCPIDVKVLANAMLSDSAAILGVNDDGVWIRSGTYRQGAHAHCPAEAFPEFECSTAGAVTVNPSYISTLRSATLSTDSERVSVSLEGDRLTLEANGFGGTVPTVIPERDGSRQQEIAEFDLRAIHDRHTAEADIDDWQFEDFLNWEADYPETEITLTPDGASITTPAGDSHWSWNESAGSRKATYCGQEFLDVFDQFYPVESTPCFTWGDDETGAMIFRRDDWTAIGYVIPVPESSSGNSRQQDESATVTRRCPECESPLDRDSSTGNWVCLSPQCGFRSITLE</sequence>
<dbReference type="EMBL" id="AOHW01000036">
    <property type="protein sequence ID" value="ELY39824.1"/>
    <property type="molecule type" value="Genomic_DNA"/>
</dbReference>
<gene>
    <name evidence="1" type="ORF">C496_14141</name>
</gene>
<dbReference type="RefSeq" id="WP_006090776.1">
    <property type="nucleotide sequence ID" value="NZ_AOHW01000036.1"/>
</dbReference>
<dbReference type="eggNOG" id="ENOG502N61A">
    <property type="taxonomic scope" value="Archaea"/>
</dbReference>
<dbReference type="Proteomes" id="UP000011599">
    <property type="component" value="Unassembled WGS sequence"/>
</dbReference>